<sequence>MQNLYPLFERNRILKKELLWSLRDYSFAHIQLEYQEYEQGILRGYEIKVRENDLVIGPGIFKYGNFVCLQTEEERIPYSPKEQPQYLRMKVEVDRTSQDYIAYKMEYYVTTDEKKEENEFELCRFHLRSGARLRDQYRDFGDMETEFDTVSLIYSDWGGLGGKTLSPAIIKYFARIILESENSQLEDRSFAYLCLTQPGAVPVHVLASYISKRNGIRLEEVVNNQLIYQSMREIIKEIQKGNKEGAGSRRERHRIFVD</sequence>
<comment type="caution">
    <text evidence="1">The sequence shown here is derived from an EMBL/GenBank/DDBJ whole genome shotgun (WGS) entry which is preliminary data.</text>
</comment>
<evidence type="ECO:0008006" key="3">
    <source>
        <dbReference type="Google" id="ProtNLM"/>
    </source>
</evidence>
<reference evidence="1 2" key="1">
    <citation type="submission" date="2018-02" db="EMBL/GenBank/DDBJ databases">
        <title>Genomic Encyclopedia of Archaeal and Bacterial Type Strains, Phase II (KMG-II): from individual species to whole genera.</title>
        <authorList>
            <person name="Goeker M."/>
        </authorList>
    </citation>
    <scope>NUCLEOTIDE SEQUENCE [LARGE SCALE GENOMIC DNA]</scope>
    <source>
        <strain evidence="1 2">DSM 3808</strain>
    </source>
</reference>
<dbReference type="EMBL" id="PTJA01000004">
    <property type="protein sequence ID" value="PPK81366.1"/>
    <property type="molecule type" value="Genomic_DNA"/>
</dbReference>
<name>A0A2S6HU96_9FIRM</name>
<keyword evidence="2" id="KW-1185">Reference proteome</keyword>
<proteinExistence type="predicted"/>
<evidence type="ECO:0000313" key="1">
    <source>
        <dbReference type="EMBL" id="PPK81366.1"/>
    </source>
</evidence>
<protein>
    <recommendedName>
        <fullName evidence="3">DNA and RNA helicase</fullName>
    </recommendedName>
</protein>
<dbReference type="AlphaFoldDB" id="A0A2S6HU96"/>
<dbReference type="OrthoDB" id="1664853at2"/>
<organism evidence="1 2">
    <name type="scientific">Lacrimispora xylanisolvens</name>
    <dbReference type="NCBI Taxonomy" id="384636"/>
    <lineage>
        <taxon>Bacteria</taxon>
        <taxon>Bacillati</taxon>
        <taxon>Bacillota</taxon>
        <taxon>Clostridia</taxon>
        <taxon>Lachnospirales</taxon>
        <taxon>Lachnospiraceae</taxon>
        <taxon>Lacrimispora</taxon>
    </lineage>
</organism>
<dbReference type="Proteomes" id="UP000237749">
    <property type="component" value="Unassembled WGS sequence"/>
</dbReference>
<gene>
    <name evidence="1" type="ORF">BXY41_104168</name>
</gene>
<evidence type="ECO:0000313" key="2">
    <source>
        <dbReference type="Proteomes" id="UP000237749"/>
    </source>
</evidence>
<accession>A0A2S6HU96</accession>
<dbReference type="RefSeq" id="WP_104436457.1">
    <property type="nucleotide sequence ID" value="NZ_PTJA01000004.1"/>
</dbReference>